<evidence type="ECO:0000256" key="4">
    <source>
        <dbReference type="ARBA" id="ARBA00022741"/>
    </source>
</evidence>
<dbReference type="OrthoDB" id="151099at2"/>
<accession>B0CAD6</accession>
<dbReference type="InterPro" id="IPR000253">
    <property type="entry name" value="FHA_dom"/>
</dbReference>
<dbReference type="eggNOG" id="COG1131">
    <property type="taxonomic scope" value="Bacteria"/>
</dbReference>
<evidence type="ECO:0000259" key="10">
    <source>
        <dbReference type="PROSITE" id="PS50006"/>
    </source>
</evidence>
<dbReference type="PROSITE" id="PS50006">
    <property type="entry name" value="FHA_DOMAIN"/>
    <property type="match status" value="2"/>
</dbReference>
<dbReference type="Gene3D" id="2.60.200.20">
    <property type="match status" value="3"/>
</dbReference>
<dbReference type="HOGENOM" id="CLU_012042_0_0_3"/>
<dbReference type="RefSeq" id="WP_012163310.1">
    <property type="nucleotide sequence ID" value="NC_009925.1"/>
</dbReference>
<reference evidence="12 13" key="1">
    <citation type="journal article" date="2008" name="Proc. Natl. Acad. Sci. U.S.A.">
        <title>Niche adaptation and genome expansion in the chlorophyll d-producing cyanobacterium Acaryochloris marina.</title>
        <authorList>
            <person name="Swingley W.D."/>
            <person name="Chen M."/>
            <person name="Cheung P.C."/>
            <person name="Conrad A.L."/>
            <person name="Dejesa L.C."/>
            <person name="Hao J."/>
            <person name="Honchak B.M."/>
            <person name="Karbach L.E."/>
            <person name="Kurdoglu A."/>
            <person name="Lahiri S."/>
            <person name="Mastrian S.D."/>
            <person name="Miyashita H."/>
            <person name="Page L."/>
            <person name="Ramakrishna P."/>
            <person name="Satoh S."/>
            <person name="Sattley W.M."/>
            <person name="Shimada Y."/>
            <person name="Taylor H.L."/>
            <person name="Tomo T."/>
            <person name="Tsuchiya T."/>
            <person name="Wang Z.T."/>
            <person name="Raymond J."/>
            <person name="Mimuro M."/>
            <person name="Blankenship R.E."/>
            <person name="Touchman J.W."/>
        </authorList>
    </citation>
    <scope>NUCLEOTIDE SEQUENCE [LARGE SCALE GENOMIC DNA]</scope>
    <source>
        <strain evidence="13">MBIC 11017</strain>
    </source>
</reference>
<dbReference type="InterPro" id="IPR027417">
    <property type="entry name" value="P-loop_NTPase"/>
</dbReference>
<feature type="transmembrane region" description="Helical" evidence="9">
    <location>
        <begin position="671"/>
        <end position="690"/>
    </location>
</feature>
<keyword evidence="3 9" id="KW-0812">Transmembrane</keyword>
<dbReference type="STRING" id="329726.AM1_2872"/>
<gene>
    <name evidence="12" type="ordered locus">AM1_2872</name>
</gene>
<dbReference type="InterPro" id="IPR017871">
    <property type="entry name" value="ABC_transporter-like_CS"/>
</dbReference>
<dbReference type="eggNOG" id="COG0842">
    <property type="taxonomic scope" value="Bacteria"/>
</dbReference>
<dbReference type="Pfam" id="PF00498">
    <property type="entry name" value="FHA"/>
    <property type="match status" value="3"/>
</dbReference>
<dbReference type="CDD" id="cd03213">
    <property type="entry name" value="ABCG_EPDR"/>
    <property type="match status" value="1"/>
</dbReference>
<feature type="domain" description="FHA" evidence="10">
    <location>
        <begin position="239"/>
        <end position="288"/>
    </location>
</feature>
<comment type="subcellular location">
    <subcellularLocation>
        <location evidence="1">Membrane</location>
        <topology evidence="1">Multi-pass membrane protein</topology>
    </subcellularLocation>
</comment>
<evidence type="ECO:0000313" key="12">
    <source>
        <dbReference type="EMBL" id="ABW27871.1"/>
    </source>
</evidence>
<dbReference type="Pfam" id="PF01061">
    <property type="entry name" value="ABC2_membrane"/>
    <property type="match status" value="1"/>
</dbReference>
<dbReference type="InterPro" id="IPR050352">
    <property type="entry name" value="ABCG_transporters"/>
</dbReference>
<feature type="region of interest" description="Disordered" evidence="8">
    <location>
        <begin position="882"/>
        <end position="907"/>
    </location>
</feature>
<dbReference type="FunFam" id="3.40.50.300:FF:000474">
    <property type="entry name" value="Putative ABC transporter ATP-binding subunit"/>
    <property type="match status" value="1"/>
</dbReference>
<evidence type="ECO:0000313" key="13">
    <source>
        <dbReference type="Proteomes" id="UP000000268"/>
    </source>
</evidence>
<evidence type="ECO:0000256" key="2">
    <source>
        <dbReference type="ARBA" id="ARBA00022448"/>
    </source>
</evidence>
<keyword evidence="7 9" id="KW-0472">Membrane</keyword>
<sequence length="994" mass="111517">MPTSAQLHVITDGDENNREFRLTQATFSIGSDPDNSLVLEHGSILPHQAEIVWQADHYVLEVLGNPEILRINQKPLVSKEPIKLHPGDEIQMGGTTIHFRETLGTGVFPHESALPGTVVSQTHCDRVLQVTTSKWTQDFPLNQETLTLGRHPQCDIVIDLPVVADRHAQLNWENETYTIRDLDSPHGLTFAGDRIQEKALQDGDFFSIEDQVTLTYQVIPQTDVIEQVETLVLRELKSLSFGRDPRNTTVIDHPVVSRFHAQIGLKSGTWVIEDLHSSNGTYVNGRQLRNPQPLRPGDTIRIGPYHFVFNFDETLIQQNDSGNLRLDAVHLSKVTSKKNILLNDISLSILPQEFVAVVGVSGAGKSTLLDALNGLRPATSGSVLVNDQDLYKNFNLFRTELGYVPQDDIIHRELTVSQALDYAARLRLPADVTRAERKQQIQSVLQDLELREREHLRVRSLSGGQRKRVSIGVELLTQPSLFFLDEATSGLDPGTETLMMRLLRRLADQGRTILLITHATKNVMVCDLVVFLAKGGRIAYFGPPAEALTYFGVEDFDEIYLKIEGEQTPEIWEQQYRQSTLYQTYITQRQASLSVPTTPQKAKSKPPQPRTTAISGWRQFAILAQRNWTILRQDRASLILMLALAPILGLLDFVMWQRPMFDATKGDPGQVFTLLFITVLTAVMVGSLAMMREIVKEREIYRRERMIGLKILPYVFSKVWLSLLLALYQAAIFLLTKVLAVNLPIDWHGLLGMYITLFLATLGGMVMGLSVSALAPNQSVAPLLTILFLLPQITFSGAIISLDSLGTPGQVLSQLTVTRWPYESLITLSEVGKDIAGDSCWQLSTDAREQLSDEGKENCQCLGPQIFTQCTFPALRQEYDPAVDQPQPAKPEDPGDPPKLTADNRSTYEDEIEDYNDQVKDYRDQLDTWQDQFSDWREKRGTAIAAAELLVGRFHDKAGTAFAVNVGKHWLKLGLIMVGMLSLVVFIQHRQDVI</sequence>
<dbReference type="GO" id="GO:0016887">
    <property type="term" value="F:ATP hydrolysis activity"/>
    <property type="evidence" value="ECO:0007669"/>
    <property type="project" value="InterPro"/>
</dbReference>
<dbReference type="GO" id="GO:0140359">
    <property type="term" value="F:ABC-type transporter activity"/>
    <property type="evidence" value="ECO:0007669"/>
    <property type="project" value="InterPro"/>
</dbReference>
<dbReference type="SUPFAM" id="SSF52540">
    <property type="entry name" value="P-loop containing nucleoside triphosphate hydrolases"/>
    <property type="match status" value="1"/>
</dbReference>
<keyword evidence="5 12" id="KW-0067">ATP-binding</keyword>
<dbReference type="SUPFAM" id="SSF49879">
    <property type="entry name" value="SMAD/FHA domain"/>
    <property type="match status" value="3"/>
</dbReference>
<feature type="transmembrane region" description="Helical" evidence="9">
    <location>
        <begin position="711"/>
        <end position="735"/>
    </location>
</feature>
<dbReference type="EMBL" id="CP000828">
    <property type="protein sequence ID" value="ABW27871.1"/>
    <property type="molecule type" value="Genomic_DNA"/>
</dbReference>
<evidence type="ECO:0000256" key="7">
    <source>
        <dbReference type="ARBA" id="ARBA00023136"/>
    </source>
</evidence>
<dbReference type="eggNOG" id="COG1716">
    <property type="taxonomic scope" value="Bacteria"/>
</dbReference>
<evidence type="ECO:0000256" key="5">
    <source>
        <dbReference type="ARBA" id="ARBA00022840"/>
    </source>
</evidence>
<keyword evidence="2" id="KW-0813">Transport</keyword>
<feature type="transmembrane region" description="Helical" evidence="9">
    <location>
        <begin position="636"/>
        <end position="656"/>
    </location>
</feature>
<organism evidence="12 13">
    <name type="scientific">Acaryochloris marina (strain MBIC 11017)</name>
    <dbReference type="NCBI Taxonomy" id="329726"/>
    <lineage>
        <taxon>Bacteria</taxon>
        <taxon>Bacillati</taxon>
        <taxon>Cyanobacteriota</taxon>
        <taxon>Cyanophyceae</taxon>
        <taxon>Acaryochloridales</taxon>
        <taxon>Acaryochloridaceae</taxon>
        <taxon>Acaryochloris</taxon>
    </lineage>
</organism>
<proteinExistence type="predicted"/>
<dbReference type="InterPro" id="IPR003593">
    <property type="entry name" value="AAA+_ATPase"/>
</dbReference>
<feature type="transmembrane region" description="Helical" evidence="9">
    <location>
        <begin position="747"/>
        <end position="769"/>
    </location>
</feature>
<evidence type="ECO:0000256" key="1">
    <source>
        <dbReference type="ARBA" id="ARBA00004141"/>
    </source>
</evidence>
<dbReference type="InterPro" id="IPR003439">
    <property type="entry name" value="ABC_transporter-like_ATP-bd"/>
</dbReference>
<feature type="domain" description="ABC transporter" evidence="11">
    <location>
        <begin position="324"/>
        <end position="560"/>
    </location>
</feature>
<evidence type="ECO:0000256" key="8">
    <source>
        <dbReference type="SAM" id="MobiDB-lite"/>
    </source>
</evidence>
<dbReference type="SMART" id="SM00382">
    <property type="entry name" value="AAA"/>
    <property type="match status" value="1"/>
</dbReference>
<dbReference type="PROSITE" id="PS50893">
    <property type="entry name" value="ABC_TRANSPORTER_2"/>
    <property type="match status" value="1"/>
</dbReference>
<protein>
    <submittedName>
        <fullName evidence="12">ABC transporter, ATP-binding protein</fullName>
    </submittedName>
</protein>
<feature type="domain" description="FHA" evidence="10">
    <location>
        <begin position="146"/>
        <end position="195"/>
    </location>
</feature>
<keyword evidence="4" id="KW-0547">Nucleotide-binding</keyword>
<dbReference type="Pfam" id="PF00005">
    <property type="entry name" value="ABC_tran"/>
    <property type="match status" value="1"/>
</dbReference>
<dbReference type="PANTHER" id="PTHR48041:SF139">
    <property type="entry name" value="PROTEIN SCARLET"/>
    <property type="match status" value="1"/>
</dbReference>
<dbReference type="Proteomes" id="UP000000268">
    <property type="component" value="Chromosome"/>
</dbReference>
<dbReference type="Gene3D" id="3.40.50.300">
    <property type="entry name" value="P-loop containing nucleotide triphosphate hydrolases"/>
    <property type="match status" value="1"/>
</dbReference>
<dbReference type="GO" id="GO:0005524">
    <property type="term" value="F:ATP binding"/>
    <property type="evidence" value="ECO:0007669"/>
    <property type="project" value="UniProtKB-KW"/>
</dbReference>
<evidence type="ECO:0000256" key="3">
    <source>
        <dbReference type="ARBA" id="ARBA00022692"/>
    </source>
</evidence>
<dbReference type="KEGG" id="amr:AM1_2872"/>
<dbReference type="GO" id="GO:0016020">
    <property type="term" value="C:membrane"/>
    <property type="evidence" value="ECO:0007669"/>
    <property type="project" value="UniProtKB-SubCell"/>
</dbReference>
<name>B0CAD6_ACAM1</name>
<dbReference type="SMART" id="SM00240">
    <property type="entry name" value="FHA"/>
    <property type="match status" value="3"/>
</dbReference>
<keyword evidence="13" id="KW-1185">Reference proteome</keyword>
<dbReference type="AlphaFoldDB" id="B0CAD6"/>
<evidence type="ECO:0000256" key="6">
    <source>
        <dbReference type="ARBA" id="ARBA00022989"/>
    </source>
</evidence>
<evidence type="ECO:0000259" key="11">
    <source>
        <dbReference type="PROSITE" id="PS50893"/>
    </source>
</evidence>
<dbReference type="PANTHER" id="PTHR48041">
    <property type="entry name" value="ABC TRANSPORTER G FAMILY MEMBER 28"/>
    <property type="match status" value="1"/>
</dbReference>
<dbReference type="InterPro" id="IPR008984">
    <property type="entry name" value="SMAD_FHA_dom_sf"/>
</dbReference>
<keyword evidence="6 9" id="KW-1133">Transmembrane helix</keyword>
<dbReference type="InterPro" id="IPR013525">
    <property type="entry name" value="ABC2_TM"/>
</dbReference>
<feature type="transmembrane region" description="Helical" evidence="9">
    <location>
        <begin position="781"/>
        <end position="802"/>
    </location>
</feature>
<evidence type="ECO:0000256" key="9">
    <source>
        <dbReference type="SAM" id="Phobius"/>
    </source>
</evidence>
<dbReference type="PROSITE" id="PS00211">
    <property type="entry name" value="ABC_TRANSPORTER_1"/>
    <property type="match status" value="1"/>
</dbReference>
<dbReference type="CDD" id="cd00060">
    <property type="entry name" value="FHA"/>
    <property type="match status" value="2"/>
</dbReference>